<feature type="region of interest" description="Disordered" evidence="1">
    <location>
        <begin position="43"/>
        <end position="84"/>
    </location>
</feature>
<feature type="compositionally biased region" description="Low complexity" evidence="1">
    <location>
        <begin position="67"/>
        <end position="83"/>
    </location>
</feature>
<name>A0ABD0J7E2_9CAEN</name>
<sequence>MRRDGGEETERTNTEKIFPPVYTNWTQNGVLCQDERRRRTRRSLMARWETLSPSRFSDGQAPPPTPREASSASSATSRSTPLPVSDIPRLLYGGWVQSAGLSGIHHSTRPNTKYIHSTSG</sequence>
<protein>
    <submittedName>
        <fullName evidence="2">Uncharacterized protein</fullName>
    </submittedName>
</protein>
<comment type="caution">
    <text evidence="2">The sequence shown here is derived from an EMBL/GenBank/DDBJ whole genome shotgun (WGS) entry which is preliminary data.</text>
</comment>
<dbReference type="Proteomes" id="UP001519460">
    <property type="component" value="Unassembled WGS sequence"/>
</dbReference>
<feature type="region of interest" description="Disordered" evidence="1">
    <location>
        <begin position="101"/>
        <end position="120"/>
    </location>
</feature>
<dbReference type="EMBL" id="JACVVK020000584">
    <property type="protein sequence ID" value="KAK7464576.1"/>
    <property type="molecule type" value="Genomic_DNA"/>
</dbReference>
<evidence type="ECO:0000313" key="2">
    <source>
        <dbReference type="EMBL" id="KAK7464576.1"/>
    </source>
</evidence>
<accession>A0ABD0J7E2</accession>
<evidence type="ECO:0000256" key="1">
    <source>
        <dbReference type="SAM" id="MobiDB-lite"/>
    </source>
</evidence>
<proteinExistence type="predicted"/>
<feature type="compositionally biased region" description="Polar residues" evidence="1">
    <location>
        <begin position="109"/>
        <end position="120"/>
    </location>
</feature>
<organism evidence="2 3">
    <name type="scientific">Batillaria attramentaria</name>
    <dbReference type="NCBI Taxonomy" id="370345"/>
    <lineage>
        <taxon>Eukaryota</taxon>
        <taxon>Metazoa</taxon>
        <taxon>Spiralia</taxon>
        <taxon>Lophotrochozoa</taxon>
        <taxon>Mollusca</taxon>
        <taxon>Gastropoda</taxon>
        <taxon>Caenogastropoda</taxon>
        <taxon>Sorbeoconcha</taxon>
        <taxon>Cerithioidea</taxon>
        <taxon>Batillariidae</taxon>
        <taxon>Batillaria</taxon>
    </lineage>
</organism>
<keyword evidence="3" id="KW-1185">Reference proteome</keyword>
<evidence type="ECO:0000313" key="3">
    <source>
        <dbReference type="Proteomes" id="UP001519460"/>
    </source>
</evidence>
<feature type="compositionally biased region" description="Basic and acidic residues" evidence="1">
    <location>
        <begin position="1"/>
        <end position="14"/>
    </location>
</feature>
<reference evidence="2 3" key="1">
    <citation type="journal article" date="2023" name="Sci. Data">
        <title>Genome assembly of the Korean intertidal mud-creeper Batillaria attramentaria.</title>
        <authorList>
            <person name="Patra A.K."/>
            <person name="Ho P.T."/>
            <person name="Jun S."/>
            <person name="Lee S.J."/>
            <person name="Kim Y."/>
            <person name="Won Y.J."/>
        </authorList>
    </citation>
    <scope>NUCLEOTIDE SEQUENCE [LARGE SCALE GENOMIC DNA]</scope>
    <source>
        <strain evidence="2">Wonlab-2016</strain>
    </source>
</reference>
<dbReference type="AlphaFoldDB" id="A0ABD0J7E2"/>
<gene>
    <name evidence="2" type="ORF">BaRGS_00037855</name>
</gene>
<feature type="region of interest" description="Disordered" evidence="1">
    <location>
        <begin position="1"/>
        <end position="20"/>
    </location>
</feature>